<name>A0A8R7UDX1_TRIUA</name>
<keyword evidence="2" id="KW-1185">Reference proteome</keyword>
<dbReference type="Proteomes" id="UP000015106">
    <property type="component" value="Chromosome 5"/>
</dbReference>
<dbReference type="EnsemblPlants" id="TuG1812G0500000345.01.T02">
    <property type="protein sequence ID" value="TuG1812G0500000345.01.T02.cds302985"/>
    <property type="gene ID" value="TuG1812G0500000345.01"/>
</dbReference>
<dbReference type="AlphaFoldDB" id="A0A8R7UDX1"/>
<dbReference type="Gramene" id="TuG1812G0500000345.01.T02">
    <property type="protein sequence ID" value="TuG1812G0500000345.01.T02.cds302985"/>
    <property type="gene ID" value="TuG1812G0500000345.01"/>
</dbReference>
<protein>
    <submittedName>
        <fullName evidence="1">Uncharacterized protein</fullName>
    </submittedName>
</protein>
<reference evidence="1" key="2">
    <citation type="submission" date="2018-03" db="EMBL/GenBank/DDBJ databases">
        <title>The Triticum urartu genome reveals the dynamic nature of wheat genome evolution.</title>
        <authorList>
            <person name="Ling H."/>
            <person name="Ma B."/>
            <person name="Shi X."/>
            <person name="Liu H."/>
            <person name="Dong L."/>
            <person name="Sun H."/>
            <person name="Cao Y."/>
            <person name="Gao Q."/>
            <person name="Zheng S."/>
            <person name="Li Y."/>
            <person name="Yu Y."/>
            <person name="Du H."/>
            <person name="Qi M."/>
            <person name="Li Y."/>
            <person name="Yu H."/>
            <person name="Cui Y."/>
            <person name="Wang N."/>
            <person name="Chen C."/>
            <person name="Wu H."/>
            <person name="Zhao Y."/>
            <person name="Zhang J."/>
            <person name="Li Y."/>
            <person name="Zhou W."/>
            <person name="Zhang B."/>
            <person name="Hu W."/>
            <person name="Eijk M."/>
            <person name="Tang J."/>
            <person name="Witsenboer H."/>
            <person name="Zhao S."/>
            <person name="Li Z."/>
            <person name="Zhang A."/>
            <person name="Wang D."/>
            <person name="Liang C."/>
        </authorList>
    </citation>
    <scope>NUCLEOTIDE SEQUENCE [LARGE SCALE GENOMIC DNA]</scope>
    <source>
        <strain evidence="1">cv. G1812</strain>
    </source>
</reference>
<proteinExistence type="predicted"/>
<accession>A0A8R7UDX1</accession>
<reference evidence="1" key="3">
    <citation type="submission" date="2022-06" db="UniProtKB">
        <authorList>
            <consortium name="EnsemblPlants"/>
        </authorList>
    </citation>
    <scope>IDENTIFICATION</scope>
</reference>
<evidence type="ECO:0000313" key="1">
    <source>
        <dbReference type="EnsemblPlants" id="TuG1812G0500000345.01.T02.cds302985"/>
    </source>
</evidence>
<evidence type="ECO:0000313" key="2">
    <source>
        <dbReference type="Proteomes" id="UP000015106"/>
    </source>
</evidence>
<reference evidence="2" key="1">
    <citation type="journal article" date="2013" name="Nature">
        <title>Draft genome of the wheat A-genome progenitor Triticum urartu.</title>
        <authorList>
            <person name="Ling H.Q."/>
            <person name="Zhao S."/>
            <person name="Liu D."/>
            <person name="Wang J."/>
            <person name="Sun H."/>
            <person name="Zhang C."/>
            <person name="Fan H."/>
            <person name="Li D."/>
            <person name="Dong L."/>
            <person name="Tao Y."/>
            <person name="Gao C."/>
            <person name="Wu H."/>
            <person name="Li Y."/>
            <person name="Cui Y."/>
            <person name="Guo X."/>
            <person name="Zheng S."/>
            <person name="Wang B."/>
            <person name="Yu K."/>
            <person name="Liang Q."/>
            <person name="Yang W."/>
            <person name="Lou X."/>
            <person name="Chen J."/>
            <person name="Feng M."/>
            <person name="Jian J."/>
            <person name="Zhang X."/>
            <person name="Luo G."/>
            <person name="Jiang Y."/>
            <person name="Liu J."/>
            <person name="Wang Z."/>
            <person name="Sha Y."/>
            <person name="Zhang B."/>
            <person name="Wu H."/>
            <person name="Tang D."/>
            <person name="Shen Q."/>
            <person name="Xue P."/>
            <person name="Zou S."/>
            <person name="Wang X."/>
            <person name="Liu X."/>
            <person name="Wang F."/>
            <person name="Yang Y."/>
            <person name="An X."/>
            <person name="Dong Z."/>
            <person name="Zhang K."/>
            <person name="Zhang X."/>
            <person name="Luo M.C."/>
            <person name="Dvorak J."/>
            <person name="Tong Y."/>
            <person name="Wang J."/>
            <person name="Yang H."/>
            <person name="Li Z."/>
            <person name="Wang D."/>
            <person name="Zhang A."/>
            <person name="Wang J."/>
        </authorList>
    </citation>
    <scope>NUCLEOTIDE SEQUENCE</scope>
    <source>
        <strain evidence="2">cv. G1812</strain>
    </source>
</reference>
<organism evidence="1 2">
    <name type="scientific">Triticum urartu</name>
    <name type="common">Red wild einkorn</name>
    <name type="synonym">Crithodium urartu</name>
    <dbReference type="NCBI Taxonomy" id="4572"/>
    <lineage>
        <taxon>Eukaryota</taxon>
        <taxon>Viridiplantae</taxon>
        <taxon>Streptophyta</taxon>
        <taxon>Embryophyta</taxon>
        <taxon>Tracheophyta</taxon>
        <taxon>Spermatophyta</taxon>
        <taxon>Magnoliopsida</taxon>
        <taxon>Liliopsida</taxon>
        <taxon>Poales</taxon>
        <taxon>Poaceae</taxon>
        <taxon>BOP clade</taxon>
        <taxon>Pooideae</taxon>
        <taxon>Triticodae</taxon>
        <taxon>Triticeae</taxon>
        <taxon>Triticinae</taxon>
        <taxon>Triticum</taxon>
    </lineage>
</organism>
<sequence length="56" mass="6436">MRPRLRAAPPYPSTLTAAVPSRTHYVLQYCGEFLITPAQFIFNFFSEMQQISSKLL</sequence>